<dbReference type="InterPro" id="IPR000873">
    <property type="entry name" value="AMP-dep_synth/lig_dom"/>
</dbReference>
<dbReference type="InterPro" id="IPR020845">
    <property type="entry name" value="AMP-binding_CS"/>
</dbReference>
<dbReference type="Gene3D" id="3.40.50.12780">
    <property type="entry name" value="N-terminal domain of ligase-like"/>
    <property type="match status" value="1"/>
</dbReference>
<sequence>MAPIEAMSEPSRASKIKLDLDEAPRWRSLALPDLFERGGHEPNAPAVVFKGSRRTYRDMRRQMRRVGNGLIRLGIEPADRVAVLSTNRLEYLEIEAGIAATCAIMVPINWRLRPPEIGTILKRSGARAIFVEAKTAAAVVELRQQGALPDLEVIVDLDDVVGDVGYANLITASDGPVPREPRFDDPHEIIFTSGTTGRPKGVVWTNGGLLFNSLQQVVDYRIGPESSTYAMIDLHYIGGRHDFTWPVLHAGGTVHIKESSGFDAEAAVRYVCDHAISHVLWVPTMVYEILRIDDMAPFDSSALRMIMCGGQPLSASTVDAMQARFPQSAFIQVYGLTEGGGSVTCMPPHMSSRKPASAGRPSLHVAIRIVDDLGGDLPSGSDGEIWVRAPSMSAGYWDEPELTREVLGGDWLRTGDVGHLDDDGYLFVTGRKKDMIISGGMNIYPSEIEDVLRRHPGVADVSVIGVPHEKWGEQVCAVVEALVDRQVTAVELIAFCADHLAGFKKPAIVHFVDAMPRTSSGKPQKFVLRERFGGAHVPGRAS</sequence>
<evidence type="ECO:0000256" key="3">
    <source>
        <dbReference type="ARBA" id="ARBA00051915"/>
    </source>
</evidence>
<dbReference type="SUPFAM" id="SSF56801">
    <property type="entry name" value="Acetyl-CoA synthetase-like"/>
    <property type="match status" value="1"/>
</dbReference>
<dbReference type="InterPro" id="IPR042099">
    <property type="entry name" value="ANL_N_sf"/>
</dbReference>
<protein>
    <recommendedName>
        <fullName evidence="5">3-methylmercaptopropionyl-CoA ligase</fullName>
        <ecNumber evidence="4">6.2.1.44</ecNumber>
    </recommendedName>
</protein>
<dbReference type="EMBL" id="BMGG01000007">
    <property type="protein sequence ID" value="GGC77272.1"/>
    <property type="molecule type" value="Genomic_DNA"/>
</dbReference>
<evidence type="ECO:0000259" key="6">
    <source>
        <dbReference type="Pfam" id="PF00501"/>
    </source>
</evidence>
<organism evidence="8 9">
    <name type="scientific">Chelatococcus reniformis</name>
    <dbReference type="NCBI Taxonomy" id="1494448"/>
    <lineage>
        <taxon>Bacteria</taxon>
        <taxon>Pseudomonadati</taxon>
        <taxon>Pseudomonadota</taxon>
        <taxon>Alphaproteobacteria</taxon>
        <taxon>Hyphomicrobiales</taxon>
        <taxon>Chelatococcaceae</taxon>
        <taxon>Chelatococcus</taxon>
    </lineage>
</organism>
<dbReference type="PANTHER" id="PTHR43201:SF5">
    <property type="entry name" value="MEDIUM-CHAIN ACYL-COA LIGASE ACSF2, MITOCHONDRIAL"/>
    <property type="match status" value="1"/>
</dbReference>
<keyword evidence="9" id="KW-1185">Reference proteome</keyword>
<reference evidence="8" key="2">
    <citation type="submission" date="2020-09" db="EMBL/GenBank/DDBJ databases">
        <authorList>
            <person name="Sun Q."/>
            <person name="Zhou Y."/>
        </authorList>
    </citation>
    <scope>NUCLEOTIDE SEQUENCE</scope>
    <source>
        <strain evidence="8">CGMCC 1.12919</strain>
    </source>
</reference>
<evidence type="ECO:0000256" key="4">
    <source>
        <dbReference type="ARBA" id="ARBA00066616"/>
    </source>
</evidence>
<evidence type="ECO:0000256" key="1">
    <source>
        <dbReference type="ARBA" id="ARBA00006432"/>
    </source>
</evidence>
<dbReference type="InterPro" id="IPR025110">
    <property type="entry name" value="AMP-bd_C"/>
</dbReference>
<dbReference type="RefSeq" id="WP_188610893.1">
    <property type="nucleotide sequence ID" value="NZ_BMGG01000007.1"/>
</dbReference>
<keyword evidence="2" id="KW-0436">Ligase</keyword>
<comment type="caution">
    <text evidence="8">The sequence shown here is derived from an EMBL/GenBank/DDBJ whole genome shotgun (WGS) entry which is preliminary data.</text>
</comment>
<reference evidence="8" key="1">
    <citation type="journal article" date="2014" name="Int. J. Syst. Evol. Microbiol.">
        <title>Complete genome sequence of Corynebacterium casei LMG S-19264T (=DSM 44701T), isolated from a smear-ripened cheese.</title>
        <authorList>
            <consortium name="US DOE Joint Genome Institute (JGI-PGF)"/>
            <person name="Walter F."/>
            <person name="Albersmeier A."/>
            <person name="Kalinowski J."/>
            <person name="Ruckert C."/>
        </authorList>
    </citation>
    <scope>NUCLEOTIDE SEQUENCE</scope>
    <source>
        <strain evidence="8">CGMCC 1.12919</strain>
    </source>
</reference>
<evidence type="ECO:0000256" key="5">
    <source>
        <dbReference type="ARBA" id="ARBA00067668"/>
    </source>
</evidence>
<dbReference type="Proteomes" id="UP000637002">
    <property type="component" value="Unassembled WGS sequence"/>
</dbReference>
<dbReference type="Pfam" id="PF00501">
    <property type="entry name" value="AMP-binding"/>
    <property type="match status" value="1"/>
</dbReference>
<evidence type="ECO:0000313" key="9">
    <source>
        <dbReference type="Proteomes" id="UP000637002"/>
    </source>
</evidence>
<dbReference type="InterPro" id="IPR045851">
    <property type="entry name" value="AMP-bd_C_sf"/>
</dbReference>
<dbReference type="FunFam" id="3.30.300.30:FF:000008">
    <property type="entry name" value="2,3-dihydroxybenzoate-AMP ligase"/>
    <property type="match status" value="1"/>
</dbReference>
<proteinExistence type="inferred from homology"/>
<feature type="domain" description="AMP-dependent synthetase/ligase" evidence="6">
    <location>
        <begin position="37"/>
        <end position="397"/>
    </location>
</feature>
<dbReference type="Pfam" id="PF13193">
    <property type="entry name" value="AMP-binding_C"/>
    <property type="match status" value="1"/>
</dbReference>
<evidence type="ECO:0000256" key="2">
    <source>
        <dbReference type="ARBA" id="ARBA00022598"/>
    </source>
</evidence>
<feature type="domain" description="AMP-binding enzyme C-terminal" evidence="7">
    <location>
        <begin position="447"/>
        <end position="522"/>
    </location>
</feature>
<dbReference type="GO" id="GO:0031956">
    <property type="term" value="F:medium-chain fatty acid-CoA ligase activity"/>
    <property type="evidence" value="ECO:0007669"/>
    <property type="project" value="TreeGrafter"/>
</dbReference>
<dbReference type="AlphaFoldDB" id="A0A916UKY0"/>
<comment type="catalytic activity">
    <reaction evidence="3">
        <text>3-(methylsulfanyl)propanoate + ATP + CoA = 3-(methylsulfanyl)propanoyl-CoA + AMP + diphosphate</text>
        <dbReference type="Rhea" id="RHEA:43052"/>
        <dbReference type="ChEBI" id="CHEBI:30616"/>
        <dbReference type="ChEBI" id="CHEBI:33019"/>
        <dbReference type="ChEBI" id="CHEBI:49016"/>
        <dbReference type="ChEBI" id="CHEBI:57287"/>
        <dbReference type="ChEBI" id="CHEBI:82815"/>
        <dbReference type="ChEBI" id="CHEBI:456215"/>
        <dbReference type="EC" id="6.2.1.44"/>
    </reaction>
    <physiologicalReaction direction="left-to-right" evidence="3">
        <dbReference type="Rhea" id="RHEA:43053"/>
    </physiologicalReaction>
</comment>
<accession>A0A916UKY0</accession>
<comment type="similarity">
    <text evidence="1">Belongs to the ATP-dependent AMP-binding enzyme family.</text>
</comment>
<name>A0A916UKY0_9HYPH</name>
<gene>
    <name evidence="8" type="ORF">GCM10010994_39490</name>
</gene>
<dbReference type="PANTHER" id="PTHR43201">
    <property type="entry name" value="ACYL-COA SYNTHETASE"/>
    <property type="match status" value="1"/>
</dbReference>
<evidence type="ECO:0000313" key="8">
    <source>
        <dbReference type="EMBL" id="GGC77272.1"/>
    </source>
</evidence>
<dbReference type="PROSITE" id="PS00455">
    <property type="entry name" value="AMP_BINDING"/>
    <property type="match status" value="1"/>
</dbReference>
<dbReference type="EC" id="6.2.1.44" evidence="4"/>
<dbReference type="Gene3D" id="3.30.300.30">
    <property type="match status" value="1"/>
</dbReference>
<dbReference type="GO" id="GO:0006631">
    <property type="term" value="P:fatty acid metabolic process"/>
    <property type="evidence" value="ECO:0007669"/>
    <property type="project" value="TreeGrafter"/>
</dbReference>
<evidence type="ECO:0000259" key="7">
    <source>
        <dbReference type="Pfam" id="PF13193"/>
    </source>
</evidence>